<dbReference type="AlphaFoldDB" id="A0A1F6BI47"/>
<gene>
    <name evidence="3" type="ORF">A2968_02180</name>
</gene>
<organism evidence="3 4">
    <name type="scientific">Candidatus Gottesmanbacteria bacterium RIFCSPLOWO2_01_FULL_42_22</name>
    <dbReference type="NCBI Taxonomy" id="1798391"/>
    <lineage>
        <taxon>Bacteria</taxon>
        <taxon>Candidatus Gottesmaniibacteriota</taxon>
    </lineage>
</organism>
<protein>
    <recommendedName>
        <fullName evidence="2">Double zinc ribbon domain-containing protein</fullName>
    </recommendedName>
</protein>
<dbReference type="Pfam" id="PF18912">
    <property type="entry name" value="DZR_2"/>
    <property type="match status" value="1"/>
</dbReference>
<dbReference type="Proteomes" id="UP000176228">
    <property type="component" value="Unassembled WGS sequence"/>
</dbReference>
<dbReference type="InterPro" id="IPR029057">
    <property type="entry name" value="PRTase-like"/>
</dbReference>
<name>A0A1F6BI47_9BACT</name>
<comment type="similarity">
    <text evidence="1">Belongs to the ComF/GntX family.</text>
</comment>
<dbReference type="SUPFAM" id="SSF53271">
    <property type="entry name" value="PRTase-like"/>
    <property type="match status" value="1"/>
</dbReference>
<evidence type="ECO:0000313" key="4">
    <source>
        <dbReference type="Proteomes" id="UP000176228"/>
    </source>
</evidence>
<dbReference type="Gene3D" id="3.40.50.2020">
    <property type="match status" value="1"/>
</dbReference>
<accession>A0A1F6BI47</accession>
<dbReference type="EMBL" id="MFJU01000021">
    <property type="protein sequence ID" value="OGG36197.1"/>
    <property type="molecule type" value="Genomic_DNA"/>
</dbReference>
<comment type="caution">
    <text evidence="3">The sequence shown here is derived from an EMBL/GenBank/DDBJ whole genome shotgun (WGS) entry which is preliminary data.</text>
</comment>
<evidence type="ECO:0000313" key="3">
    <source>
        <dbReference type="EMBL" id="OGG36197.1"/>
    </source>
</evidence>
<sequence>MSVFLDIFFPKVCLNCGKFGRYFCKKCRKKIAFADRLICPMCLKTSLDGRTHQRCLSPFSMDGLIFSTYYRGIMKKALKTLKYRLVSDIAEELTGIFLERYPRQFMNFNLIMPVPLHKTRLRERGFNQSEVLAKALAKRLKIRMVSGNLFRTKATVPQFNLEKKDRKLNVKNVFVVRNPRIFQAKKVAIIDDVATTVSTLRECTKVLKKSGAFSVWGLVIAHG</sequence>
<feature type="domain" description="Double zinc ribbon" evidence="2">
    <location>
        <begin position="4"/>
        <end position="55"/>
    </location>
</feature>
<reference evidence="3 4" key="1">
    <citation type="journal article" date="2016" name="Nat. Commun.">
        <title>Thousands of microbial genomes shed light on interconnected biogeochemical processes in an aquifer system.</title>
        <authorList>
            <person name="Anantharaman K."/>
            <person name="Brown C.T."/>
            <person name="Hug L.A."/>
            <person name="Sharon I."/>
            <person name="Castelle C.J."/>
            <person name="Probst A.J."/>
            <person name="Thomas B.C."/>
            <person name="Singh A."/>
            <person name="Wilkins M.J."/>
            <person name="Karaoz U."/>
            <person name="Brodie E.L."/>
            <person name="Williams K.H."/>
            <person name="Hubbard S.S."/>
            <person name="Banfield J.F."/>
        </authorList>
    </citation>
    <scope>NUCLEOTIDE SEQUENCE [LARGE SCALE GENOMIC DNA]</scope>
</reference>
<dbReference type="STRING" id="1798391.A2968_02180"/>
<dbReference type="PANTHER" id="PTHR47505">
    <property type="entry name" value="DNA UTILIZATION PROTEIN YHGH"/>
    <property type="match status" value="1"/>
</dbReference>
<dbReference type="PANTHER" id="PTHR47505:SF1">
    <property type="entry name" value="DNA UTILIZATION PROTEIN YHGH"/>
    <property type="match status" value="1"/>
</dbReference>
<dbReference type="InterPro" id="IPR044005">
    <property type="entry name" value="DZR_2"/>
</dbReference>
<proteinExistence type="inferred from homology"/>
<dbReference type="CDD" id="cd06223">
    <property type="entry name" value="PRTases_typeI"/>
    <property type="match status" value="1"/>
</dbReference>
<dbReference type="InterPro" id="IPR051910">
    <property type="entry name" value="ComF/GntX_DNA_util-trans"/>
</dbReference>
<evidence type="ECO:0000259" key="2">
    <source>
        <dbReference type="Pfam" id="PF18912"/>
    </source>
</evidence>
<evidence type="ECO:0000256" key="1">
    <source>
        <dbReference type="ARBA" id="ARBA00008007"/>
    </source>
</evidence>
<dbReference type="InterPro" id="IPR000836">
    <property type="entry name" value="PRTase_dom"/>
</dbReference>